<dbReference type="Pfam" id="PF19457">
    <property type="entry name" value="DUF5994"/>
    <property type="match status" value="1"/>
</dbReference>
<dbReference type="AlphaFoldDB" id="G8RGP2"/>
<dbReference type="Proteomes" id="UP000005442">
    <property type="component" value="Chromosome"/>
</dbReference>
<dbReference type="STRING" id="710685.MycrhN_0161"/>
<dbReference type="InterPro" id="IPR046036">
    <property type="entry name" value="DUF5994"/>
</dbReference>
<dbReference type="KEGG" id="mrh:MycrhN_0161"/>
<sequence>MSAPTLHVDALRTGPTAFRGLRLRLKRVDPSGGFLQGGWWPWTDQLHIELPLLLTALAPRMGTVDRVIYDENNWAPASSRMEFRGRSIILEGSATTSTNTLSLIAKGFTRLVLLIVPPCANPTRAYTAVMTASKPGDLSSPDELLGIGPRQAQDRRLALMAHQRWESEGGAQHRLGHKRGDGPVAAEAQEVRRAQ</sequence>
<dbReference type="eggNOG" id="ENOG5033GYC">
    <property type="taxonomic scope" value="Bacteria"/>
</dbReference>
<feature type="region of interest" description="Disordered" evidence="1">
    <location>
        <begin position="164"/>
        <end position="195"/>
    </location>
</feature>
<dbReference type="PATRIC" id="fig|710685.3.peg.165"/>
<proteinExistence type="predicted"/>
<dbReference type="RefSeq" id="WP_014208631.1">
    <property type="nucleotide sequence ID" value="NC_016604.1"/>
</dbReference>
<dbReference type="EMBL" id="CP003169">
    <property type="protein sequence ID" value="AEV70811.1"/>
    <property type="molecule type" value="Genomic_DNA"/>
</dbReference>
<evidence type="ECO:0000256" key="1">
    <source>
        <dbReference type="SAM" id="MobiDB-lite"/>
    </source>
</evidence>
<accession>G8RGP2</accession>
<evidence type="ECO:0000313" key="2">
    <source>
        <dbReference type="EMBL" id="AEV70811.1"/>
    </source>
</evidence>
<dbReference type="HOGENOM" id="CLU_100184_1_0_11"/>
<reference evidence="2 3" key="1">
    <citation type="submission" date="2011-12" db="EMBL/GenBank/DDBJ databases">
        <title>Complete sequence of Mycobacterium rhodesiae NBB3.</title>
        <authorList>
            <consortium name="US DOE Joint Genome Institute"/>
            <person name="Lucas S."/>
            <person name="Han J."/>
            <person name="Lapidus A."/>
            <person name="Cheng J.-F."/>
            <person name="Goodwin L."/>
            <person name="Pitluck S."/>
            <person name="Peters L."/>
            <person name="Mikhailova N."/>
            <person name="Gu W."/>
            <person name="Detter J.C."/>
            <person name="Han C."/>
            <person name="Tapia R."/>
            <person name="Land M."/>
            <person name="Hauser L."/>
            <person name="Kyrpides N."/>
            <person name="Ivanova N."/>
            <person name="Pagani I."/>
            <person name="Mattes T."/>
            <person name="Holmes A."/>
            <person name="Rutledge P."/>
            <person name="Paulsen I."/>
            <person name="Coleman N."/>
            <person name="Woyke T."/>
        </authorList>
    </citation>
    <scope>NUCLEOTIDE SEQUENCE [LARGE SCALE GENOMIC DNA]</scope>
    <source>
        <strain evidence="2 3">NBB3</strain>
    </source>
</reference>
<gene>
    <name evidence="2" type="ordered locus">MycrhN_0161</name>
</gene>
<name>G8RGP2_MYCRN</name>
<protein>
    <submittedName>
        <fullName evidence="2">Uncharacterized protein</fullName>
    </submittedName>
</protein>
<organism evidence="2 3">
    <name type="scientific">Mycolicibacterium rhodesiae (strain NBB3)</name>
    <name type="common">Mycobacterium rhodesiae</name>
    <dbReference type="NCBI Taxonomy" id="710685"/>
    <lineage>
        <taxon>Bacteria</taxon>
        <taxon>Bacillati</taxon>
        <taxon>Actinomycetota</taxon>
        <taxon>Actinomycetes</taxon>
        <taxon>Mycobacteriales</taxon>
        <taxon>Mycobacteriaceae</taxon>
        <taxon>Mycolicibacterium</taxon>
    </lineage>
</organism>
<evidence type="ECO:0000313" key="3">
    <source>
        <dbReference type="Proteomes" id="UP000005442"/>
    </source>
</evidence>
<keyword evidence="3" id="KW-1185">Reference proteome</keyword>